<feature type="transmembrane region" description="Helical" evidence="1">
    <location>
        <begin position="16"/>
        <end position="41"/>
    </location>
</feature>
<keyword evidence="1" id="KW-0812">Transmembrane</keyword>
<keyword evidence="1" id="KW-0472">Membrane</keyword>
<dbReference type="RefSeq" id="WP_138157306.1">
    <property type="nucleotide sequence ID" value="NZ_CP039381.1"/>
</dbReference>
<reference evidence="2 3" key="1">
    <citation type="submission" date="2019-04" db="EMBL/GenBank/DDBJ databases">
        <authorList>
            <person name="Embree M."/>
            <person name="Gaffney J.R."/>
        </authorList>
    </citation>
    <scope>NUCLEOTIDE SEQUENCE [LARGE SCALE GENOMIC DNA]</scope>
    <source>
        <strain evidence="2 3">JE7A12</strain>
    </source>
</reference>
<dbReference type="Proteomes" id="UP000301475">
    <property type="component" value="Chromosome"/>
</dbReference>
<dbReference type="AlphaFoldDB" id="A0A4P8XVX2"/>
<accession>A0A4P8XVX2</accession>
<feature type="transmembrane region" description="Helical" evidence="1">
    <location>
        <begin position="213"/>
        <end position="237"/>
    </location>
</feature>
<dbReference type="EMBL" id="CP039381">
    <property type="protein sequence ID" value="QCT07266.1"/>
    <property type="molecule type" value="Genomic_DNA"/>
</dbReference>
<dbReference type="KEGG" id="ruj:E5Z56_07795"/>
<proteinExistence type="predicted"/>
<gene>
    <name evidence="2" type="ORF">E5Z56_07795</name>
</gene>
<dbReference type="OrthoDB" id="2080703at2"/>
<keyword evidence="1" id="KW-1133">Transmembrane helix</keyword>
<organism evidence="2 3">
    <name type="scientific">Ruminococcus bovis</name>
    <dbReference type="NCBI Taxonomy" id="2564099"/>
    <lineage>
        <taxon>Bacteria</taxon>
        <taxon>Bacillati</taxon>
        <taxon>Bacillota</taxon>
        <taxon>Clostridia</taxon>
        <taxon>Eubacteriales</taxon>
        <taxon>Oscillospiraceae</taxon>
        <taxon>Ruminococcus</taxon>
    </lineage>
</organism>
<name>A0A4P8XVX2_9FIRM</name>
<protein>
    <submittedName>
        <fullName evidence="2">Hydrogenase maturation nickel metallochaperone HypA</fullName>
    </submittedName>
</protein>
<feature type="transmembrane region" description="Helical" evidence="1">
    <location>
        <begin position="47"/>
        <end position="68"/>
    </location>
</feature>
<keyword evidence="3" id="KW-1185">Reference proteome</keyword>
<evidence type="ECO:0000256" key="1">
    <source>
        <dbReference type="SAM" id="Phobius"/>
    </source>
</evidence>
<evidence type="ECO:0000313" key="3">
    <source>
        <dbReference type="Proteomes" id="UP000301475"/>
    </source>
</evidence>
<sequence length="407" mass="45806">MYLKNGLISFLKVKNVILLILGIFFTAASASNMIELIVYYFGDWFTIIHANSTLGSVFLFIIGVLMIVCSRGSRRLINDACFFSSYFEGDLNGYVDFAELAEVTGRTTSQIKSRIALLHLLYMKNFRVIKTVNYQYPEIIELYSKTVTCSCRSCGGWMEKRVYFEGRCPYCGSSDLTAQVVSGQRVYFINDNAGRKPNNPDYYKASSLNAKRIAYAVGFGIALFFVFIFFIVFMTFVSNYNNEEYLRETLLSGRSYSSFELIRASMMNVIIFSAFGLVAVGSALVFTFVRMLSIENAQRYARRFAQFPAPFISLPELAQISRANSPLRQSSSITPDRLYQTIVKSIKEGYLRGCSPEKHGGVLRIALSKQIVKDRCPGCGAPIVGAVTENYACRYCGRIITGVIRKQ</sequence>
<evidence type="ECO:0000313" key="2">
    <source>
        <dbReference type="EMBL" id="QCT07266.1"/>
    </source>
</evidence>
<feature type="transmembrane region" description="Helical" evidence="1">
    <location>
        <begin position="269"/>
        <end position="293"/>
    </location>
</feature>